<dbReference type="Proteomes" id="UP000801492">
    <property type="component" value="Unassembled WGS sequence"/>
</dbReference>
<gene>
    <name evidence="1" type="ORF">ILUMI_17551</name>
</gene>
<dbReference type="Gene3D" id="3.15.10.50">
    <property type="match status" value="1"/>
</dbReference>
<protein>
    <submittedName>
        <fullName evidence="1">Uncharacterized protein</fullName>
    </submittedName>
</protein>
<dbReference type="EMBL" id="VTPC01075529">
    <property type="protein sequence ID" value="KAF2888622.1"/>
    <property type="molecule type" value="Genomic_DNA"/>
</dbReference>
<keyword evidence="2" id="KW-1185">Reference proteome</keyword>
<name>A0A8K0CQU3_IGNLU</name>
<dbReference type="AlphaFoldDB" id="A0A8K0CQU3"/>
<dbReference type="InterPro" id="IPR038602">
    <property type="entry name" value="Mite_allergen_7_sf"/>
</dbReference>
<evidence type="ECO:0000313" key="1">
    <source>
        <dbReference type="EMBL" id="KAF2888622.1"/>
    </source>
</evidence>
<dbReference type="OrthoDB" id="6419576at2759"/>
<sequence length="156" mass="17515">MPGNKSIPKEKPQRFVDLIKQNTAHKVIINDEADRILSDLNSHIISEGLDRVELKNEGFEFEFTGEVKLKNGWLQCLATLKRENDVTIEPSGSFFGSPLDLLIYCLRYDYTAQFMGINQTGGIDGSVRDAKFTIIVGVDTETCEAQLEGFKLNRQG</sequence>
<dbReference type="InterPro" id="IPR020234">
    <property type="entry name" value="Mite_allergen_group-7"/>
</dbReference>
<accession>A0A8K0CQU3</accession>
<organism evidence="1 2">
    <name type="scientific">Ignelater luminosus</name>
    <name type="common">Cucubano</name>
    <name type="synonym">Pyrophorus luminosus</name>
    <dbReference type="NCBI Taxonomy" id="2038154"/>
    <lineage>
        <taxon>Eukaryota</taxon>
        <taxon>Metazoa</taxon>
        <taxon>Ecdysozoa</taxon>
        <taxon>Arthropoda</taxon>
        <taxon>Hexapoda</taxon>
        <taxon>Insecta</taxon>
        <taxon>Pterygota</taxon>
        <taxon>Neoptera</taxon>
        <taxon>Endopterygota</taxon>
        <taxon>Coleoptera</taxon>
        <taxon>Polyphaga</taxon>
        <taxon>Elateriformia</taxon>
        <taxon>Elateroidea</taxon>
        <taxon>Elateridae</taxon>
        <taxon>Agrypninae</taxon>
        <taxon>Pyrophorini</taxon>
        <taxon>Ignelater</taxon>
    </lineage>
</organism>
<comment type="caution">
    <text evidence="1">The sequence shown here is derived from an EMBL/GenBank/DDBJ whole genome shotgun (WGS) entry which is preliminary data.</text>
</comment>
<reference evidence="1" key="1">
    <citation type="submission" date="2019-08" db="EMBL/GenBank/DDBJ databases">
        <title>The genome of the North American firefly Photinus pyralis.</title>
        <authorList>
            <consortium name="Photinus pyralis genome working group"/>
            <person name="Fallon T.R."/>
            <person name="Sander Lower S.E."/>
            <person name="Weng J.-K."/>
        </authorList>
    </citation>
    <scope>NUCLEOTIDE SEQUENCE</scope>
    <source>
        <strain evidence="1">TRF0915ILg1</strain>
        <tissue evidence="1">Whole body</tissue>
    </source>
</reference>
<dbReference type="Pfam" id="PF16984">
    <property type="entry name" value="Grp7_allergen"/>
    <property type="match status" value="1"/>
</dbReference>
<proteinExistence type="predicted"/>
<feature type="non-terminal residue" evidence="1">
    <location>
        <position position="1"/>
    </location>
</feature>
<evidence type="ECO:0000313" key="2">
    <source>
        <dbReference type="Proteomes" id="UP000801492"/>
    </source>
</evidence>